<evidence type="ECO:0000313" key="2">
    <source>
        <dbReference type="Proteomes" id="UP000324222"/>
    </source>
</evidence>
<reference evidence="1 2" key="1">
    <citation type="submission" date="2019-05" db="EMBL/GenBank/DDBJ databases">
        <title>Another draft genome of Portunus trituberculatus and its Hox gene families provides insights of decapod evolution.</title>
        <authorList>
            <person name="Jeong J.-H."/>
            <person name="Song I."/>
            <person name="Kim S."/>
            <person name="Choi T."/>
            <person name="Kim D."/>
            <person name="Ryu S."/>
            <person name="Kim W."/>
        </authorList>
    </citation>
    <scope>NUCLEOTIDE SEQUENCE [LARGE SCALE GENOMIC DNA]</scope>
    <source>
        <tissue evidence="1">Muscle</tissue>
    </source>
</reference>
<comment type="caution">
    <text evidence="1">The sequence shown here is derived from an EMBL/GenBank/DDBJ whole genome shotgun (WGS) entry which is preliminary data.</text>
</comment>
<dbReference type="EMBL" id="VSRR010000954">
    <property type="protein sequence ID" value="MPC21229.1"/>
    <property type="molecule type" value="Genomic_DNA"/>
</dbReference>
<evidence type="ECO:0000313" key="1">
    <source>
        <dbReference type="EMBL" id="MPC21229.1"/>
    </source>
</evidence>
<name>A0A5B7DJI2_PORTR</name>
<dbReference type="AlphaFoldDB" id="A0A5B7DJI2"/>
<organism evidence="1 2">
    <name type="scientific">Portunus trituberculatus</name>
    <name type="common">Swimming crab</name>
    <name type="synonym">Neptunus trituberculatus</name>
    <dbReference type="NCBI Taxonomy" id="210409"/>
    <lineage>
        <taxon>Eukaryota</taxon>
        <taxon>Metazoa</taxon>
        <taxon>Ecdysozoa</taxon>
        <taxon>Arthropoda</taxon>
        <taxon>Crustacea</taxon>
        <taxon>Multicrustacea</taxon>
        <taxon>Malacostraca</taxon>
        <taxon>Eumalacostraca</taxon>
        <taxon>Eucarida</taxon>
        <taxon>Decapoda</taxon>
        <taxon>Pleocyemata</taxon>
        <taxon>Brachyura</taxon>
        <taxon>Eubrachyura</taxon>
        <taxon>Portunoidea</taxon>
        <taxon>Portunidae</taxon>
        <taxon>Portuninae</taxon>
        <taxon>Portunus</taxon>
    </lineage>
</organism>
<proteinExistence type="predicted"/>
<gene>
    <name evidence="1" type="ORF">E2C01_014205</name>
</gene>
<keyword evidence="2" id="KW-1185">Reference proteome</keyword>
<sequence>MNKRAAPRHSDSRKPLTSISIRRSSFASMSCTRLREADVIRVRTSSTSFCACGYCNTILDVSPEPKFLTSSSLLDMAGWVSIVRSARGHLTPGLASHLSLSTAGQSGAFT</sequence>
<dbReference type="Proteomes" id="UP000324222">
    <property type="component" value="Unassembled WGS sequence"/>
</dbReference>
<accession>A0A5B7DJI2</accession>
<protein>
    <submittedName>
        <fullName evidence="1">Uncharacterized protein</fullName>
    </submittedName>
</protein>